<feature type="domain" description="Pyrroline-5-carboxylate reductase dimerisation" evidence="4">
    <location>
        <begin position="113"/>
        <end position="216"/>
    </location>
</feature>
<dbReference type="EMBL" id="AUZY01012024">
    <property type="protein sequence ID" value="EQD31784.1"/>
    <property type="molecule type" value="Genomic_DNA"/>
</dbReference>
<dbReference type="GO" id="GO:0055129">
    <property type="term" value="P:L-proline biosynthetic process"/>
    <property type="evidence" value="ECO:0007669"/>
    <property type="project" value="TreeGrafter"/>
</dbReference>
<dbReference type="InterPro" id="IPR008927">
    <property type="entry name" value="6-PGluconate_DH-like_C_sf"/>
</dbReference>
<dbReference type="PIRSF" id="PIRSF000193">
    <property type="entry name" value="Pyrrol-5-carb_rd"/>
    <property type="match status" value="1"/>
</dbReference>
<evidence type="ECO:0000313" key="5">
    <source>
        <dbReference type="EMBL" id="EQD31784.1"/>
    </source>
</evidence>
<sequence length="226" mass="24215">MTQAHNRELAEWAQVVLVAIRPSDFQAALPPLRAVWGSRERLVVSLAAGVPVAQLRQWIPAPATVIRAMPNLAVEMGQGAIAVYASDPVAEPDRRLIEGLFGCLGKVFWLVEEDQLNLVTALSGSGPAYFFYFMEQLEAAAVAIGMDRDLARLLVLETGIGSMALAESGKGAFRHLREQVASPGGTTAAALSHLARAEFSDLIVAAVRAAYERGRDLAQPPSESKP</sequence>
<organism evidence="5">
    <name type="scientific">mine drainage metagenome</name>
    <dbReference type="NCBI Taxonomy" id="410659"/>
    <lineage>
        <taxon>unclassified sequences</taxon>
        <taxon>metagenomes</taxon>
        <taxon>ecological metagenomes</taxon>
    </lineage>
</organism>
<keyword evidence="2" id="KW-0521">NADP</keyword>
<dbReference type="Gene3D" id="3.40.50.720">
    <property type="entry name" value="NAD(P)-binding Rossmann-like Domain"/>
    <property type="match status" value="1"/>
</dbReference>
<evidence type="ECO:0000256" key="3">
    <source>
        <dbReference type="ARBA" id="ARBA00023002"/>
    </source>
</evidence>
<dbReference type="InterPro" id="IPR000304">
    <property type="entry name" value="Pyrroline-COOH_reductase"/>
</dbReference>
<dbReference type="Gene3D" id="1.10.3730.10">
    <property type="entry name" value="ProC C-terminal domain-like"/>
    <property type="match status" value="1"/>
</dbReference>
<dbReference type="AlphaFoldDB" id="T0ZSY3"/>
<dbReference type="Pfam" id="PF14748">
    <property type="entry name" value="P5CR_dimer"/>
    <property type="match status" value="1"/>
</dbReference>
<dbReference type="PANTHER" id="PTHR11645">
    <property type="entry name" value="PYRROLINE-5-CARBOXYLATE REDUCTASE"/>
    <property type="match status" value="1"/>
</dbReference>
<protein>
    <submittedName>
        <fullName evidence="5">Pyrroline-5-carboxylate reductase</fullName>
    </submittedName>
</protein>
<reference evidence="5" key="2">
    <citation type="journal article" date="2014" name="ISME J.">
        <title>Microbial stratification in low pH oxic and suboxic macroscopic growths along an acid mine drainage.</title>
        <authorList>
            <person name="Mendez-Garcia C."/>
            <person name="Mesa V."/>
            <person name="Sprenger R.R."/>
            <person name="Richter M."/>
            <person name="Diez M.S."/>
            <person name="Solano J."/>
            <person name="Bargiela R."/>
            <person name="Golyshina O.V."/>
            <person name="Manteca A."/>
            <person name="Ramos J.L."/>
            <person name="Gallego J.R."/>
            <person name="Llorente I."/>
            <person name="Martins Dos Santos V.A."/>
            <person name="Jensen O.N."/>
            <person name="Pelaez A.I."/>
            <person name="Sanchez J."/>
            <person name="Ferrer M."/>
        </authorList>
    </citation>
    <scope>NUCLEOTIDE SEQUENCE</scope>
</reference>
<keyword evidence="3" id="KW-0560">Oxidoreductase</keyword>
<dbReference type="SUPFAM" id="SSF51735">
    <property type="entry name" value="NAD(P)-binding Rossmann-fold domains"/>
    <property type="match status" value="1"/>
</dbReference>
<accession>T0ZSY3</accession>
<evidence type="ECO:0000256" key="1">
    <source>
        <dbReference type="ARBA" id="ARBA00005525"/>
    </source>
</evidence>
<dbReference type="SUPFAM" id="SSF48179">
    <property type="entry name" value="6-phosphogluconate dehydrogenase C-terminal domain-like"/>
    <property type="match status" value="1"/>
</dbReference>
<comment type="similarity">
    <text evidence="1">Belongs to the pyrroline-5-carboxylate reductase family.</text>
</comment>
<evidence type="ECO:0000256" key="2">
    <source>
        <dbReference type="ARBA" id="ARBA00022857"/>
    </source>
</evidence>
<name>T0ZSY3_9ZZZZ</name>
<dbReference type="HAMAP" id="MF_01925">
    <property type="entry name" value="P5C_reductase"/>
    <property type="match status" value="1"/>
</dbReference>
<gene>
    <name evidence="5" type="ORF">B1B_17981</name>
</gene>
<reference evidence="5" key="1">
    <citation type="submission" date="2013-08" db="EMBL/GenBank/DDBJ databases">
        <authorList>
            <person name="Mendez C."/>
            <person name="Richter M."/>
            <person name="Ferrer M."/>
            <person name="Sanchez J."/>
        </authorList>
    </citation>
    <scope>NUCLEOTIDE SEQUENCE</scope>
</reference>
<comment type="caution">
    <text evidence="5">The sequence shown here is derived from an EMBL/GenBank/DDBJ whole genome shotgun (WGS) entry which is preliminary data.</text>
</comment>
<dbReference type="InterPro" id="IPR036291">
    <property type="entry name" value="NAD(P)-bd_dom_sf"/>
</dbReference>
<dbReference type="FunFam" id="1.10.3730.10:FF:000001">
    <property type="entry name" value="Pyrroline-5-carboxylate reductase"/>
    <property type="match status" value="1"/>
</dbReference>
<dbReference type="GO" id="GO:0004735">
    <property type="term" value="F:pyrroline-5-carboxylate reductase activity"/>
    <property type="evidence" value="ECO:0007669"/>
    <property type="project" value="InterPro"/>
</dbReference>
<evidence type="ECO:0000259" key="4">
    <source>
        <dbReference type="Pfam" id="PF14748"/>
    </source>
</evidence>
<dbReference type="PANTHER" id="PTHR11645:SF0">
    <property type="entry name" value="PYRROLINE-5-CARBOXYLATE REDUCTASE 3"/>
    <property type="match status" value="1"/>
</dbReference>
<dbReference type="NCBIfam" id="TIGR00112">
    <property type="entry name" value="proC"/>
    <property type="match status" value="1"/>
</dbReference>
<proteinExistence type="inferred from homology"/>
<dbReference type="InterPro" id="IPR029036">
    <property type="entry name" value="P5CR_dimer"/>
</dbReference>